<dbReference type="Pfam" id="PF21834">
    <property type="entry name" value="DUF6894"/>
    <property type="match status" value="1"/>
</dbReference>
<evidence type="ECO:0000259" key="1">
    <source>
        <dbReference type="Pfam" id="PF21834"/>
    </source>
</evidence>
<evidence type="ECO:0000313" key="2">
    <source>
        <dbReference type="EMBL" id="MFC4594915.1"/>
    </source>
</evidence>
<comment type="caution">
    <text evidence="2">The sequence shown here is derived from an EMBL/GenBank/DDBJ whole genome shotgun (WGS) entry which is preliminary data.</text>
</comment>
<organism evidence="2 3">
    <name type="scientific">Sphingobium tyrosinilyticum</name>
    <dbReference type="NCBI Taxonomy" id="2715436"/>
    <lineage>
        <taxon>Bacteria</taxon>
        <taxon>Pseudomonadati</taxon>
        <taxon>Pseudomonadota</taxon>
        <taxon>Alphaproteobacteria</taxon>
        <taxon>Sphingomonadales</taxon>
        <taxon>Sphingomonadaceae</taxon>
        <taxon>Sphingobium</taxon>
    </lineage>
</organism>
<keyword evidence="3" id="KW-1185">Reference proteome</keyword>
<dbReference type="RefSeq" id="WP_380804973.1">
    <property type="nucleotide sequence ID" value="NZ_JBHSFZ010000025.1"/>
</dbReference>
<dbReference type="EMBL" id="JBHSFZ010000025">
    <property type="protein sequence ID" value="MFC4594915.1"/>
    <property type="molecule type" value="Genomic_DNA"/>
</dbReference>
<gene>
    <name evidence="2" type="ORF">ACFO3E_12030</name>
</gene>
<name>A0ABV9EZ88_9SPHN</name>
<dbReference type="InterPro" id="IPR054189">
    <property type="entry name" value="DUF6894"/>
</dbReference>
<dbReference type="Proteomes" id="UP001595957">
    <property type="component" value="Unassembled WGS sequence"/>
</dbReference>
<accession>A0ABV9EZ88</accession>
<reference evidence="3" key="1">
    <citation type="journal article" date="2019" name="Int. J. Syst. Evol. Microbiol.">
        <title>The Global Catalogue of Microorganisms (GCM) 10K type strain sequencing project: providing services to taxonomists for standard genome sequencing and annotation.</title>
        <authorList>
            <consortium name="The Broad Institute Genomics Platform"/>
            <consortium name="The Broad Institute Genome Sequencing Center for Infectious Disease"/>
            <person name="Wu L."/>
            <person name="Ma J."/>
        </authorList>
    </citation>
    <scope>NUCLEOTIDE SEQUENCE [LARGE SCALE GENOMIC DNA]</scope>
    <source>
        <strain evidence="3">NBRC 103632</strain>
    </source>
</reference>
<sequence length="86" mass="9380">MARYHFHLHDRSGMLSDEEGVALDSPAEALRLALTNARGLISDDVASGVLDLNGAIQVTDEQGRTLLILPFEEAVIQIKAKPVLRE</sequence>
<protein>
    <submittedName>
        <fullName evidence="2">DUF6894 family protein</fullName>
    </submittedName>
</protein>
<evidence type="ECO:0000313" key="3">
    <source>
        <dbReference type="Proteomes" id="UP001595957"/>
    </source>
</evidence>
<proteinExistence type="predicted"/>
<feature type="domain" description="DUF6894" evidence="1">
    <location>
        <begin position="3"/>
        <end position="71"/>
    </location>
</feature>